<dbReference type="PANTHER" id="PTHR40446">
    <property type="entry name" value="N-ACETYLGLUCOSAMINE-1-PHOSPHODIESTER ALPHA-N-ACETYLGLUCOSAMINIDASE"/>
    <property type="match status" value="1"/>
</dbReference>
<name>A0A926EHC4_9FIRM</name>
<dbReference type="Pfam" id="PF09992">
    <property type="entry name" value="NAGPA"/>
    <property type="match status" value="1"/>
</dbReference>
<comment type="subcellular location">
    <subcellularLocation>
        <location evidence="1">Periplasmic flagellum</location>
    </subcellularLocation>
</comment>
<protein>
    <submittedName>
        <fullName evidence="4">Phosphodiester glycosidase family protein</fullName>
    </submittedName>
</protein>
<dbReference type="GO" id="GO:0016798">
    <property type="term" value="F:hydrolase activity, acting on glycosyl bonds"/>
    <property type="evidence" value="ECO:0007669"/>
    <property type="project" value="UniProtKB-KW"/>
</dbReference>
<sequence length="943" mass="103044">MKARKLLLSFMIGSVALGSTYSTYGAVLHEITQSQTVTNGATHISKQVLTDSGWQDLNILRIDLSNDNVVLKPIQSSVLGERNTIMNLATSAGALAAVNADYFDMSTKTPAFGPSISEGSLNNAYHNDYYTLGPQKYMGTLIVDEEGQASMDYYSVKMWVETDGQKAFDLSSYNKTPSSIRTPFVIDRTYYVNNAALISKYQQVGLYTVLIEEDTVSYISGLNEVVEIPKDAYAIMISGDTFSKYIPYLEEGSEIVLQQVITLNNEIVESVSDLQMGIGGGGLILKNGQAYQGQAHKVSGDKKEPRTIVANTYTPNEVLLITIDGRTNQSLGANHTDLIKILQELGAKDAMYLDGGGSTTMVVRNEGDMNLTLQNKPSGGSQRNVANGIGVFSTRPQGELAKIIIEPSRERTFVGESVPLILKGVDENGNSVVLSSKDVSIQVAGVTGNFNGLNFTPESEGDALIMVTAGDVTGTAEIKVTKPTGLIIEPATLQMDEQTTKQVQVYGVDQEGYKVPITPEKIKWTSESGQVTAVGNSITSTKRSVDRLNASYAGVTGKLNVVVGETTVALESFEETTGKWAASSKAVEGKVEASKEIKYHGNQAIKMTYTFNKDANKQVAYTVFEKPVVIPDDARSLNMWIYANGQGDTLKVQVEDANGQVHYLKLADSLSHKGWKYMSVNLPEDMKLPAKMTKLYAYTSGNTQKRTSAIYIDHVSITRGQRDLAGTSTRLDYQFDPLYKPNLQAPVGDQYVVKVTGPTALTGLTHSEETLKKMADKLNKDASAIIQASSSNLPLALTKELYTYANSYSDVAFKDIEFIFAGTDGGGIRQTSASQWNMLKQSLEMAQANNIILVMSRNPLTQFNDAREGQALHDYLKDYKAKTGKNIFVVTTGGQTKEVRLEEGIRYIRLNGLATPTDKLTDSEYLLFKVVDGQIYYTFESMM</sequence>
<keyword evidence="2" id="KW-0574">Periplasm</keyword>
<evidence type="ECO:0000313" key="5">
    <source>
        <dbReference type="Proteomes" id="UP000655830"/>
    </source>
</evidence>
<dbReference type="GO" id="GO:0030288">
    <property type="term" value="C:outer membrane-bounded periplasmic space"/>
    <property type="evidence" value="ECO:0007669"/>
    <property type="project" value="InterPro"/>
</dbReference>
<reference evidence="4" key="1">
    <citation type="submission" date="2020-08" db="EMBL/GenBank/DDBJ databases">
        <title>Genome public.</title>
        <authorList>
            <person name="Liu C."/>
            <person name="Sun Q."/>
        </authorList>
    </citation>
    <scope>NUCLEOTIDE SEQUENCE</scope>
    <source>
        <strain evidence="4">NSJ-12</strain>
    </source>
</reference>
<keyword evidence="4" id="KW-0378">Hydrolase</keyword>
<dbReference type="InterPro" id="IPR006714">
    <property type="entry name" value="FlaA"/>
</dbReference>
<proteinExistence type="predicted"/>
<evidence type="ECO:0000313" key="4">
    <source>
        <dbReference type="EMBL" id="MBC8579631.1"/>
    </source>
</evidence>
<dbReference type="RefSeq" id="WP_249332632.1">
    <property type="nucleotide sequence ID" value="NZ_JACRSY010000012.1"/>
</dbReference>
<organism evidence="4 5">
    <name type="scientific">Zhenhengia yiwuensis</name>
    <dbReference type="NCBI Taxonomy" id="2763666"/>
    <lineage>
        <taxon>Bacteria</taxon>
        <taxon>Bacillati</taxon>
        <taxon>Bacillota</taxon>
        <taxon>Clostridia</taxon>
        <taxon>Lachnospirales</taxon>
        <taxon>Lachnospiraceae</taxon>
        <taxon>Zhenhengia</taxon>
    </lineage>
</organism>
<dbReference type="GO" id="GO:0071973">
    <property type="term" value="P:bacterial-type flagellum-dependent cell motility"/>
    <property type="evidence" value="ECO:0007669"/>
    <property type="project" value="InterPro"/>
</dbReference>
<comment type="caution">
    <text evidence="4">The sequence shown here is derived from an EMBL/GenBank/DDBJ whole genome shotgun (WGS) entry which is preliminary data.</text>
</comment>
<keyword evidence="4" id="KW-0326">Glycosidase</keyword>
<dbReference type="EMBL" id="JACRSY010000012">
    <property type="protein sequence ID" value="MBC8579631.1"/>
    <property type="molecule type" value="Genomic_DNA"/>
</dbReference>
<dbReference type="InterPro" id="IPR018711">
    <property type="entry name" value="NAGPA"/>
</dbReference>
<feature type="domain" description="Phosphodiester glycosidase" evidence="3">
    <location>
        <begin position="268"/>
        <end position="392"/>
    </location>
</feature>
<gene>
    <name evidence="4" type="ORF">H8718_08820</name>
</gene>
<evidence type="ECO:0000256" key="2">
    <source>
        <dbReference type="ARBA" id="ARBA00022764"/>
    </source>
</evidence>
<accession>A0A926EHC4</accession>
<dbReference type="Pfam" id="PF04620">
    <property type="entry name" value="FlaA"/>
    <property type="match status" value="1"/>
</dbReference>
<keyword evidence="5" id="KW-1185">Reference proteome</keyword>
<dbReference type="Gene3D" id="2.60.120.260">
    <property type="entry name" value="Galactose-binding domain-like"/>
    <property type="match status" value="1"/>
</dbReference>
<evidence type="ECO:0000259" key="3">
    <source>
        <dbReference type="Pfam" id="PF09992"/>
    </source>
</evidence>
<evidence type="ECO:0000256" key="1">
    <source>
        <dbReference type="ARBA" id="ARBA00004631"/>
    </source>
</evidence>
<dbReference type="GO" id="GO:0055040">
    <property type="term" value="C:periplasmic flagellum"/>
    <property type="evidence" value="ECO:0007669"/>
    <property type="project" value="UniProtKB-SubCell"/>
</dbReference>
<dbReference type="Proteomes" id="UP000655830">
    <property type="component" value="Unassembled WGS sequence"/>
</dbReference>
<dbReference type="PANTHER" id="PTHR40446:SF2">
    <property type="entry name" value="N-ACETYLGLUCOSAMINE-1-PHOSPHODIESTER ALPHA-N-ACETYLGLUCOSAMINIDASE"/>
    <property type="match status" value="1"/>
</dbReference>
<dbReference type="AlphaFoldDB" id="A0A926EHC4"/>